<keyword evidence="3" id="KW-1185">Reference proteome</keyword>
<feature type="region of interest" description="Disordered" evidence="1">
    <location>
        <begin position="40"/>
        <end position="73"/>
    </location>
</feature>
<protein>
    <submittedName>
        <fullName evidence="2">Uncharacterized protein</fullName>
    </submittedName>
</protein>
<reference evidence="2" key="1">
    <citation type="journal article" date="2022" name="bioRxiv">
        <title>Sequencing and chromosome-scale assembly of the giantPleurodeles waltlgenome.</title>
        <authorList>
            <person name="Brown T."/>
            <person name="Elewa A."/>
            <person name="Iarovenko S."/>
            <person name="Subramanian E."/>
            <person name="Araus A.J."/>
            <person name="Petzold A."/>
            <person name="Susuki M."/>
            <person name="Suzuki K.-i.T."/>
            <person name="Hayashi T."/>
            <person name="Toyoda A."/>
            <person name="Oliveira C."/>
            <person name="Osipova E."/>
            <person name="Leigh N.D."/>
            <person name="Simon A."/>
            <person name="Yun M.H."/>
        </authorList>
    </citation>
    <scope>NUCLEOTIDE SEQUENCE</scope>
    <source>
        <strain evidence="2">20211129_DDA</strain>
        <tissue evidence="2">Liver</tissue>
    </source>
</reference>
<feature type="compositionally biased region" description="Polar residues" evidence="1">
    <location>
        <begin position="42"/>
        <end position="66"/>
    </location>
</feature>
<evidence type="ECO:0000256" key="1">
    <source>
        <dbReference type="SAM" id="MobiDB-lite"/>
    </source>
</evidence>
<proteinExistence type="predicted"/>
<dbReference type="Proteomes" id="UP001066276">
    <property type="component" value="Chromosome 3_1"/>
</dbReference>
<name>A0AAV7UEX5_PLEWA</name>
<organism evidence="2 3">
    <name type="scientific">Pleurodeles waltl</name>
    <name type="common">Iberian ribbed newt</name>
    <dbReference type="NCBI Taxonomy" id="8319"/>
    <lineage>
        <taxon>Eukaryota</taxon>
        <taxon>Metazoa</taxon>
        <taxon>Chordata</taxon>
        <taxon>Craniata</taxon>
        <taxon>Vertebrata</taxon>
        <taxon>Euteleostomi</taxon>
        <taxon>Amphibia</taxon>
        <taxon>Batrachia</taxon>
        <taxon>Caudata</taxon>
        <taxon>Salamandroidea</taxon>
        <taxon>Salamandridae</taxon>
        <taxon>Pleurodelinae</taxon>
        <taxon>Pleurodeles</taxon>
    </lineage>
</organism>
<accession>A0AAV7UEX5</accession>
<gene>
    <name evidence="2" type="ORF">NDU88_004010</name>
</gene>
<dbReference type="AlphaFoldDB" id="A0AAV7UEX5"/>
<sequence>MRRENNFFCGREKVLTDKKTKKHLPQQECFRNLPRRKVLCATRSTPTSGNVQQQEKTGNRPRTSSGPFDHPYLRKQDRRFADLAFLLAKLGANGLKFSRDTSHKQFAQ</sequence>
<dbReference type="EMBL" id="JANPWB010000005">
    <property type="protein sequence ID" value="KAJ1187231.1"/>
    <property type="molecule type" value="Genomic_DNA"/>
</dbReference>
<comment type="caution">
    <text evidence="2">The sequence shown here is derived from an EMBL/GenBank/DDBJ whole genome shotgun (WGS) entry which is preliminary data.</text>
</comment>
<evidence type="ECO:0000313" key="2">
    <source>
        <dbReference type="EMBL" id="KAJ1187231.1"/>
    </source>
</evidence>
<evidence type="ECO:0000313" key="3">
    <source>
        <dbReference type="Proteomes" id="UP001066276"/>
    </source>
</evidence>